<evidence type="ECO:0000313" key="10">
    <source>
        <dbReference type="Proteomes" id="UP000533017"/>
    </source>
</evidence>
<feature type="transmembrane region" description="Helical" evidence="6">
    <location>
        <begin position="71"/>
        <end position="94"/>
    </location>
</feature>
<evidence type="ECO:0000313" key="8">
    <source>
        <dbReference type="EMBL" id="SFF76557.1"/>
    </source>
</evidence>
<feature type="transmembrane region" description="Helical" evidence="6">
    <location>
        <begin position="131"/>
        <end position="153"/>
    </location>
</feature>
<dbReference type="EMBL" id="JACBZA010000001">
    <property type="protein sequence ID" value="NYH84974.1"/>
    <property type="molecule type" value="Genomic_DNA"/>
</dbReference>
<feature type="transmembrane region" description="Helical" evidence="6">
    <location>
        <begin position="240"/>
        <end position="261"/>
    </location>
</feature>
<keyword evidence="2" id="KW-1003">Cell membrane</keyword>
<feature type="transmembrane region" description="Helical" evidence="6">
    <location>
        <begin position="282"/>
        <end position="302"/>
    </location>
</feature>
<dbReference type="InterPro" id="IPR050833">
    <property type="entry name" value="Poly_Biosynth_Transport"/>
</dbReference>
<gene>
    <name evidence="7" type="ORF">FHR37_003825</name>
    <name evidence="8" type="ORF">SAMN05421678_10255</name>
</gene>
<feature type="transmembrane region" description="Helical" evidence="6">
    <location>
        <begin position="192"/>
        <end position="220"/>
    </location>
</feature>
<keyword evidence="3 6" id="KW-0812">Transmembrane</keyword>
<dbReference type="Proteomes" id="UP000199052">
    <property type="component" value="Unassembled WGS sequence"/>
</dbReference>
<keyword evidence="4 6" id="KW-1133">Transmembrane helix</keyword>
<evidence type="ECO:0000313" key="9">
    <source>
        <dbReference type="Proteomes" id="UP000199052"/>
    </source>
</evidence>
<feature type="transmembrane region" description="Helical" evidence="6">
    <location>
        <begin position="46"/>
        <end position="65"/>
    </location>
</feature>
<feature type="transmembrane region" description="Helical" evidence="6">
    <location>
        <begin position="106"/>
        <end position="125"/>
    </location>
</feature>
<organism evidence="8 9">
    <name type="scientific">Actinopolymorpha cephalotaxi</name>
    <dbReference type="NCBI Taxonomy" id="504797"/>
    <lineage>
        <taxon>Bacteria</taxon>
        <taxon>Bacillati</taxon>
        <taxon>Actinomycetota</taxon>
        <taxon>Actinomycetes</taxon>
        <taxon>Propionibacteriales</taxon>
        <taxon>Actinopolymorphaceae</taxon>
        <taxon>Actinopolymorpha</taxon>
    </lineage>
</organism>
<name>A0A1I2LGG7_9ACTN</name>
<dbReference type="STRING" id="504797.SAMN05421678_10255"/>
<protein>
    <submittedName>
        <fullName evidence="7">O-antigen/teichoic acid export membrane protein</fullName>
    </submittedName>
    <submittedName>
        <fullName evidence="8">Polysaccharide biosynthesis protein</fullName>
    </submittedName>
</protein>
<sequence>MLVSLLVWSQAVATMSLVGADEAVIFQSGGSSSRAWTLRAAVARDAVVQAALGCLVLLGAAYYIVQPDSAITWVYVAAATMVVPLNTFTLLSIVPLRAGQRIVAWNLVRLMRPVTYALGTALLWASGTLTVLSTLVAYLVGGLLLSLVLVVLARRDGRARLAPDEERVTISYGRRLVLATLPQRIGPQLDQLLLGLFLAPAVLGVYSVATSIAAVVLMIGTSLDQVLFPRFSAGQFSRPALAKAVAGGMGAGLLASLALVPMAGPAIELLYGQEFLGALKPLTILLLAAVVRIGAQCLGAALKASGTLSAYTWAQVAGVLTLLGVFCLTSGRGGAGAAIASLAGALATFVISWVAVLKLQSTGPSLRAPLETDYV</sequence>
<feature type="transmembrane region" description="Helical" evidence="6">
    <location>
        <begin position="308"/>
        <end position="328"/>
    </location>
</feature>
<dbReference type="GO" id="GO:0005886">
    <property type="term" value="C:plasma membrane"/>
    <property type="evidence" value="ECO:0007669"/>
    <property type="project" value="UniProtKB-SubCell"/>
</dbReference>
<feature type="transmembrane region" description="Helical" evidence="6">
    <location>
        <begin position="335"/>
        <end position="356"/>
    </location>
</feature>
<evidence type="ECO:0000313" key="7">
    <source>
        <dbReference type="EMBL" id="NYH84974.1"/>
    </source>
</evidence>
<dbReference type="PANTHER" id="PTHR30250">
    <property type="entry name" value="PST FAMILY PREDICTED COLANIC ACID TRANSPORTER"/>
    <property type="match status" value="1"/>
</dbReference>
<dbReference type="Proteomes" id="UP000533017">
    <property type="component" value="Unassembled WGS sequence"/>
</dbReference>
<evidence type="ECO:0000256" key="4">
    <source>
        <dbReference type="ARBA" id="ARBA00022989"/>
    </source>
</evidence>
<evidence type="ECO:0000256" key="5">
    <source>
        <dbReference type="ARBA" id="ARBA00023136"/>
    </source>
</evidence>
<proteinExistence type="predicted"/>
<reference evidence="8 9" key="1">
    <citation type="submission" date="2016-10" db="EMBL/GenBank/DDBJ databases">
        <authorList>
            <person name="de Groot N.N."/>
        </authorList>
    </citation>
    <scope>NUCLEOTIDE SEQUENCE [LARGE SCALE GENOMIC DNA]</scope>
    <source>
        <strain evidence="8 9">CPCC 202808</strain>
    </source>
</reference>
<dbReference type="AlphaFoldDB" id="A0A1I2LGG7"/>
<keyword evidence="10" id="KW-1185">Reference proteome</keyword>
<reference evidence="7 10" key="2">
    <citation type="submission" date="2020-07" db="EMBL/GenBank/DDBJ databases">
        <title>Sequencing the genomes of 1000 actinobacteria strains.</title>
        <authorList>
            <person name="Klenk H.-P."/>
        </authorList>
    </citation>
    <scope>NUCLEOTIDE SEQUENCE [LARGE SCALE GENOMIC DNA]</scope>
    <source>
        <strain evidence="7 10">DSM 45117</strain>
    </source>
</reference>
<keyword evidence="5 6" id="KW-0472">Membrane</keyword>
<evidence type="ECO:0000256" key="6">
    <source>
        <dbReference type="SAM" id="Phobius"/>
    </source>
</evidence>
<evidence type="ECO:0000256" key="1">
    <source>
        <dbReference type="ARBA" id="ARBA00004651"/>
    </source>
</evidence>
<comment type="subcellular location">
    <subcellularLocation>
        <location evidence="1">Cell membrane</location>
        <topology evidence="1">Multi-pass membrane protein</topology>
    </subcellularLocation>
</comment>
<dbReference type="Pfam" id="PF13440">
    <property type="entry name" value="Polysacc_synt_3"/>
    <property type="match status" value="1"/>
</dbReference>
<dbReference type="EMBL" id="FOOI01000002">
    <property type="protein sequence ID" value="SFF76557.1"/>
    <property type="molecule type" value="Genomic_DNA"/>
</dbReference>
<evidence type="ECO:0000256" key="2">
    <source>
        <dbReference type="ARBA" id="ARBA00022475"/>
    </source>
</evidence>
<dbReference type="PANTHER" id="PTHR30250:SF11">
    <property type="entry name" value="O-ANTIGEN TRANSPORTER-RELATED"/>
    <property type="match status" value="1"/>
</dbReference>
<accession>A0A1I2LGG7</accession>
<evidence type="ECO:0000256" key="3">
    <source>
        <dbReference type="ARBA" id="ARBA00022692"/>
    </source>
</evidence>